<evidence type="ECO:0000256" key="3">
    <source>
        <dbReference type="ARBA" id="ARBA00022691"/>
    </source>
</evidence>
<comment type="similarity">
    <text evidence="4">Belongs to the class I-like SAM-binding methyltransferase superfamily. Cation-independent O-methyltransferase family.</text>
</comment>
<feature type="domain" description="O-methyltransferase dimerisation" evidence="7">
    <location>
        <begin position="19"/>
        <end position="109"/>
    </location>
</feature>
<dbReference type="GO" id="GO:0032259">
    <property type="term" value="P:methylation"/>
    <property type="evidence" value="ECO:0007669"/>
    <property type="project" value="UniProtKB-KW"/>
</dbReference>
<evidence type="ECO:0000256" key="5">
    <source>
        <dbReference type="PIRSR" id="PIRSR005739-1"/>
    </source>
</evidence>
<keyword evidence="3" id="KW-0949">S-adenosyl-L-methionine</keyword>
<dbReference type="Pfam" id="PF08100">
    <property type="entry name" value="Dimerisation"/>
    <property type="match status" value="1"/>
</dbReference>
<gene>
    <name evidence="8" type="ORF">M0R45_033070</name>
</gene>
<dbReference type="GO" id="GO:0046983">
    <property type="term" value="F:protein dimerization activity"/>
    <property type="evidence" value="ECO:0007669"/>
    <property type="project" value="InterPro"/>
</dbReference>
<evidence type="ECO:0000313" key="9">
    <source>
        <dbReference type="Proteomes" id="UP001457282"/>
    </source>
</evidence>
<keyword evidence="2" id="KW-0808">Transferase</keyword>
<dbReference type="InterPro" id="IPR001077">
    <property type="entry name" value="COMT_C"/>
</dbReference>
<dbReference type="InterPro" id="IPR012967">
    <property type="entry name" value="COMT_dimerisation"/>
</dbReference>
<dbReference type="FunFam" id="3.40.50.150:FF:000294">
    <property type="entry name" value="O-methyltransferase family protein"/>
    <property type="match status" value="1"/>
</dbReference>
<proteinExistence type="inferred from homology"/>
<comment type="caution">
    <text evidence="8">The sequence shown here is derived from an EMBL/GenBank/DDBJ whole genome shotgun (WGS) entry which is preliminary data.</text>
</comment>
<evidence type="ECO:0000256" key="1">
    <source>
        <dbReference type="ARBA" id="ARBA00022603"/>
    </source>
</evidence>
<sequence>MESVTELDEATLRGQADVWKYMLGFADSMALKSAVELRIPDIIHSHGHALTLSQIVLSIDSASPSPDITCLARIMRLLVRRNIFTAHQDGGDSGETLYGLTHSSRWLLRDSELTLAPMLLMETNSALMAPWHCFSQCLNQGGPWAFEKAHGCDIWHFLSENPGFNKLFNDGMACTARITMKAILTRYEGGFDDVGSLVDVGGGIGSTVAEIVKAYPNIKGINFDLPHVIATAPVYHGVSHVGGDMFVEGNIPNADAIFMKWIMHDWSDIDCIKILKNCRKAIPERSGKVIIVDIVLEPNGDGMFDDTGLVFDLMMIAHTSGGKERTESEWKKILKQAGFPRYKIIKIPALLSIIEAYPMMHCHE</sequence>
<accession>A0AAW1WLU0</accession>
<dbReference type="InterPro" id="IPR029063">
    <property type="entry name" value="SAM-dependent_MTases_sf"/>
</dbReference>
<keyword evidence="1" id="KW-0489">Methyltransferase</keyword>
<evidence type="ECO:0000259" key="6">
    <source>
        <dbReference type="Pfam" id="PF00891"/>
    </source>
</evidence>
<dbReference type="EMBL" id="JBEDUW010000006">
    <property type="protein sequence ID" value="KAK9924716.1"/>
    <property type="molecule type" value="Genomic_DNA"/>
</dbReference>
<keyword evidence="9" id="KW-1185">Reference proteome</keyword>
<dbReference type="SUPFAM" id="SSF53335">
    <property type="entry name" value="S-adenosyl-L-methionine-dependent methyltransferases"/>
    <property type="match status" value="1"/>
</dbReference>
<dbReference type="PANTHER" id="PTHR11746">
    <property type="entry name" value="O-METHYLTRANSFERASE"/>
    <property type="match status" value="1"/>
</dbReference>
<protein>
    <submittedName>
        <fullName evidence="8">Uncharacterized protein</fullName>
    </submittedName>
</protein>
<evidence type="ECO:0000313" key="8">
    <source>
        <dbReference type="EMBL" id="KAK9924716.1"/>
    </source>
</evidence>
<dbReference type="InterPro" id="IPR016461">
    <property type="entry name" value="COMT-like"/>
</dbReference>
<dbReference type="Gene3D" id="1.10.10.10">
    <property type="entry name" value="Winged helix-like DNA-binding domain superfamily/Winged helix DNA-binding domain"/>
    <property type="match status" value="1"/>
</dbReference>
<organism evidence="8 9">
    <name type="scientific">Rubus argutus</name>
    <name type="common">Southern blackberry</name>
    <dbReference type="NCBI Taxonomy" id="59490"/>
    <lineage>
        <taxon>Eukaryota</taxon>
        <taxon>Viridiplantae</taxon>
        <taxon>Streptophyta</taxon>
        <taxon>Embryophyta</taxon>
        <taxon>Tracheophyta</taxon>
        <taxon>Spermatophyta</taxon>
        <taxon>Magnoliopsida</taxon>
        <taxon>eudicotyledons</taxon>
        <taxon>Gunneridae</taxon>
        <taxon>Pentapetalae</taxon>
        <taxon>rosids</taxon>
        <taxon>fabids</taxon>
        <taxon>Rosales</taxon>
        <taxon>Rosaceae</taxon>
        <taxon>Rosoideae</taxon>
        <taxon>Rosoideae incertae sedis</taxon>
        <taxon>Rubus</taxon>
    </lineage>
</organism>
<evidence type="ECO:0000256" key="4">
    <source>
        <dbReference type="ARBA" id="ARBA00038277"/>
    </source>
</evidence>
<dbReference type="AlphaFoldDB" id="A0AAW1WLU0"/>
<feature type="active site" description="Proton acceptor" evidence="5">
    <location>
        <position position="264"/>
    </location>
</feature>
<reference evidence="8 9" key="1">
    <citation type="journal article" date="2023" name="G3 (Bethesda)">
        <title>A chromosome-length genome assembly and annotation of blackberry (Rubus argutus, cv. 'Hillquist').</title>
        <authorList>
            <person name="Bruna T."/>
            <person name="Aryal R."/>
            <person name="Dudchenko O."/>
            <person name="Sargent D.J."/>
            <person name="Mead D."/>
            <person name="Buti M."/>
            <person name="Cavallini A."/>
            <person name="Hytonen T."/>
            <person name="Andres J."/>
            <person name="Pham M."/>
            <person name="Weisz D."/>
            <person name="Mascagni F."/>
            <person name="Usai G."/>
            <person name="Natali L."/>
            <person name="Bassil N."/>
            <person name="Fernandez G.E."/>
            <person name="Lomsadze A."/>
            <person name="Armour M."/>
            <person name="Olukolu B."/>
            <person name="Poorten T."/>
            <person name="Britton C."/>
            <person name="Davik J."/>
            <person name="Ashrafi H."/>
            <person name="Aiden E.L."/>
            <person name="Borodovsky M."/>
            <person name="Worthington M."/>
        </authorList>
    </citation>
    <scope>NUCLEOTIDE SEQUENCE [LARGE SCALE GENOMIC DNA]</scope>
    <source>
        <strain evidence="8">PI 553951</strain>
    </source>
</reference>
<dbReference type="Gene3D" id="3.40.50.150">
    <property type="entry name" value="Vaccinia Virus protein VP39"/>
    <property type="match status" value="1"/>
</dbReference>
<dbReference type="Pfam" id="PF00891">
    <property type="entry name" value="Methyltransf_2"/>
    <property type="match status" value="1"/>
</dbReference>
<dbReference type="GO" id="GO:0008171">
    <property type="term" value="F:O-methyltransferase activity"/>
    <property type="evidence" value="ECO:0007669"/>
    <property type="project" value="InterPro"/>
</dbReference>
<dbReference type="InterPro" id="IPR036388">
    <property type="entry name" value="WH-like_DNA-bd_sf"/>
</dbReference>
<dbReference type="InterPro" id="IPR036390">
    <property type="entry name" value="WH_DNA-bd_sf"/>
</dbReference>
<dbReference type="PIRSF" id="PIRSF005739">
    <property type="entry name" value="O-mtase"/>
    <property type="match status" value="1"/>
</dbReference>
<dbReference type="SUPFAM" id="SSF46785">
    <property type="entry name" value="Winged helix' DNA-binding domain"/>
    <property type="match status" value="1"/>
</dbReference>
<name>A0AAW1WLU0_RUBAR</name>
<evidence type="ECO:0000259" key="7">
    <source>
        <dbReference type="Pfam" id="PF08100"/>
    </source>
</evidence>
<feature type="domain" description="O-methyltransferase C-terminal" evidence="6">
    <location>
        <begin position="136"/>
        <end position="339"/>
    </location>
</feature>
<dbReference type="PROSITE" id="PS51683">
    <property type="entry name" value="SAM_OMT_II"/>
    <property type="match status" value="1"/>
</dbReference>
<evidence type="ECO:0000256" key="2">
    <source>
        <dbReference type="ARBA" id="ARBA00022679"/>
    </source>
</evidence>
<dbReference type="Proteomes" id="UP001457282">
    <property type="component" value="Unassembled WGS sequence"/>
</dbReference>